<gene>
    <name evidence="1" type="ORF">HNQ88_004033</name>
</gene>
<evidence type="ECO:0000313" key="2">
    <source>
        <dbReference type="Proteomes" id="UP001185092"/>
    </source>
</evidence>
<dbReference type="Proteomes" id="UP001185092">
    <property type="component" value="Unassembled WGS sequence"/>
</dbReference>
<evidence type="ECO:0000313" key="1">
    <source>
        <dbReference type="EMBL" id="MDR6240957.1"/>
    </source>
</evidence>
<dbReference type="RefSeq" id="WP_309941352.1">
    <property type="nucleotide sequence ID" value="NZ_AP025305.1"/>
</dbReference>
<dbReference type="EMBL" id="JAVDQD010000006">
    <property type="protein sequence ID" value="MDR6240957.1"/>
    <property type="molecule type" value="Genomic_DNA"/>
</dbReference>
<accession>A0AAE4BUM7</accession>
<proteinExistence type="predicted"/>
<keyword evidence="2" id="KW-1185">Reference proteome</keyword>
<organism evidence="1 2">
    <name type="scientific">Aureibacter tunicatorum</name>
    <dbReference type="NCBI Taxonomy" id="866807"/>
    <lineage>
        <taxon>Bacteria</taxon>
        <taxon>Pseudomonadati</taxon>
        <taxon>Bacteroidota</taxon>
        <taxon>Cytophagia</taxon>
        <taxon>Cytophagales</taxon>
        <taxon>Persicobacteraceae</taxon>
        <taxon>Aureibacter</taxon>
    </lineage>
</organism>
<name>A0AAE4BUM7_9BACT</name>
<protein>
    <submittedName>
        <fullName evidence="1">Uncharacterized protein</fullName>
    </submittedName>
</protein>
<sequence>MTNLKIKVPVYSSVLESNISLENGLDYDTRSLDDMVNSIIRSIEPYAENKLQIKPLFNRNKTYKTVVQDLKPYKYLIKGKDPCVLLQFTAYTTNHFDGFLETQEDQKIELKKKHKLGSDYHFLLIYPVIHGKTKKNFKYHYLILIYEDPHKDSNLIMKASKQLIKKVLELDINNIKKKEIFDELEKGNTLIVPQFNMKFSSIVVDPDTDEVDLEHVEYLYNHKKATDIVKEYVQIPLNNVKSIIEKAFENSKADKFNFYKKVYKLIVGKTEYRIKLEQLYQDENKELIKDTYEKIFNSSIEITEDELSDNIYDHEFILEKLSPIISNYVK</sequence>
<dbReference type="AlphaFoldDB" id="A0AAE4BUM7"/>
<reference evidence="1" key="1">
    <citation type="submission" date="2023-07" db="EMBL/GenBank/DDBJ databases">
        <title>Genomic Encyclopedia of Type Strains, Phase IV (KMG-IV): sequencing the most valuable type-strain genomes for metagenomic binning, comparative biology and taxonomic classification.</title>
        <authorList>
            <person name="Goeker M."/>
        </authorList>
    </citation>
    <scope>NUCLEOTIDE SEQUENCE</scope>
    <source>
        <strain evidence="1">DSM 26174</strain>
    </source>
</reference>
<comment type="caution">
    <text evidence="1">The sequence shown here is derived from an EMBL/GenBank/DDBJ whole genome shotgun (WGS) entry which is preliminary data.</text>
</comment>